<sequence length="330" mass="38549">MGIASLRKQALDEAESIEDVKQLESFRVKYLGRKGELTSVLRSLKDLSLNERRSLGEEANKLRRDLEEVIDFKHKELSAGGKEEIIDITRPGKKVQVGHLHPLTRIEDEIKEIFTSLNFSIVEGPELESEYYNFDALNIPPAHPARDMWDTFWLKQPKNAKERRLMRTHTSPMQIRYMETHQPPFQIIVPGRVFRYEATDASHEINFYQLEGLMVDENISLANFKFIIEAFFKRLFKEKIEFRFRPSYFPFVEPAVEVDIKFTTKGRGEWLEVMGAGMVHPRVFEAAHLNPRDLQGFAFGVGIERLAMIKYKIPDIRMFYTGDLKFINQF</sequence>
<evidence type="ECO:0000256" key="3">
    <source>
        <dbReference type="ARBA" id="ARBA00011209"/>
    </source>
</evidence>
<evidence type="ECO:0000259" key="14">
    <source>
        <dbReference type="PROSITE" id="PS50862"/>
    </source>
</evidence>
<comment type="caution">
    <text evidence="15">The sequence shown here is derived from an EMBL/GenBank/DDBJ whole genome shotgun (WGS) entry which is preliminary data.</text>
</comment>
<dbReference type="Gene3D" id="3.30.930.10">
    <property type="entry name" value="Bira Bifunctional Protein, Domain 2"/>
    <property type="match status" value="1"/>
</dbReference>
<evidence type="ECO:0000256" key="9">
    <source>
        <dbReference type="ARBA" id="ARBA00022842"/>
    </source>
</evidence>
<evidence type="ECO:0000256" key="7">
    <source>
        <dbReference type="ARBA" id="ARBA00022741"/>
    </source>
</evidence>
<dbReference type="AlphaFoldDB" id="A0A1F6XWC2"/>
<evidence type="ECO:0000256" key="12">
    <source>
        <dbReference type="ARBA" id="ARBA00049255"/>
    </source>
</evidence>
<evidence type="ECO:0000256" key="8">
    <source>
        <dbReference type="ARBA" id="ARBA00022840"/>
    </source>
</evidence>
<dbReference type="InterPro" id="IPR004188">
    <property type="entry name" value="Phe-tRNA_ligase_II_N"/>
</dbReference>
<keyword evidence="11 13" id="KW-0030">Aminoacyl-tRNA synthetase</keyword>
<dbReference type="InterPro" id="IPR010978">
    <property type="entry name" value="tRNA-bd_arm"/>
</dbReference>
<keyword evidence="6 13" id="KW-0479">Metal-binding</keyword>
<dbReference type="GO" id="GO:0006432">
    <property type="term" value="P:phenylalanyl-tRNA aminoacylation"/>
    <property type="evidence" value="ECO:0007669"/>
    <property type="project" value="UniProtKB-UniRule"/>
</dbReference>
<comment type="subunit">
    <text evidence="3 13">Tetramer of two alpha and two beta subunits.</text>
</comment>
<dbReference type="NCBIfam" id="TIGR00468">
    <property type="entry name" value="pheS"/>
    <property type="match status" value="1"/>
</dbReference>
<dbReference type="GO" id="GO:0000287">
    <property type="term" value="F:magnesium ion binding"/>
    <property type="evidence" value="ECO:0007669"/>
    <property type="project" value="UniProtKB-UniRule"/>
</dbReference>
<evidence type="ECO:0000256" key="13">
    <source>
        <dbReference type="HAMAP-Rule" id="MF_00281"/>
    </source>
</evidence>
<dbReference type="InterPro" id="IPR022911">
    <property type="entry name" value="Phe_tRNA_ligase_alpha1_bac"/>
</dbReference>
<dbReference type="InterPro" id="IPR045864">
    <property type="entry name" value="aa-tRNA-synth_II/BPL/LPL"/>
</dbReference>
<proteinExistence type="inferred from homology"/>
<name>A0A1F6XWC2_9BACT</name>
<organism evidence="15 16">
    <name type="scientific">Candidatus Nomurabacteria bacterium RIFCSPLOWO2_02_FULL_40_10</name>
    <dbReference type="NCBI Taxonomy" id="1801786"/>
    <lineage>
        <taxon>Bacteria</taxon>
        <taxon>Candidatus Nomuraibacteriota</taxon>
    </lineage>
</organism>
<keyword evidence="5 13" id="KW-0436">Ligase</keyword>
<evidence type="ECO:0000256" key="11">
    <source>
        <dbReference type="ARBA" id="ARBA00023146"/>
    </source>
</evidence>
<dbReference type="SUPFAM" id="SSF55681">
    <property type="entry name" value="Class II aaRS and biotin synthetases"/>
    <property type="match status" value="1"/>
</dbReference>
<keyword evidence="10 13" id="KW-0648">Protein biosynthesis</keyword>
<dbReference type="SUPFAM" id="SSF46589">
    <property type="entry name" value="tRNA-binding arm"/>
    <property type="match status" value="1"/>
</dbReference>
<dbReference type="InterPro" id="IPR002319">
    <property type="entry name" value="Phenylalanyl-tRNA_Synthase"/>
</dbReference>
<dbReference type="Pfam" id="PF02912">
    <property type="entry name" value="Phe_tRNA-synt_N"/>
    <property type="match status" value="1"/>
</dbReference>
<dbReference type="HAMAP" id="MF_00281">
    <property type="entry name" value="Phe_tRNA_synth_alpha1"/>
    <property type="match status" value="1"/>
</dbReference>
<dbReference type="GO" id="GO:0004826">
    <property type="term" value="F:phenylalanine-tRNA ligase activity"/>
    <property type="evidence" value="ECO:0007669"/>
    <property type="project" value="UniProtKB-UniRule"/>
</dbReference>
<gene>
    <name evidence="13" type="primary">pheS</name>
    <name evidence="15" type="ORF">A3H53_04865</name>
</gene>
<comment type="similarity">
    <text evidence="2 13">Belongs to the class-II aminoacyl-tRNA synthetase family. Phe-tRNA synthetase alpha subunit type 1 subfamily.</text>
</comment>
<dbReference type="PANTHER" id="PTHR11538">
    <property type="entry name" value="PHENYLALANYL-TRNA SYNTHETASE"/>
    <property type="match status" value="1"/>
</dbReference>
<keyword evidence="7 13" id="KW-0547">Nucleotide-binding</keyword>
<dbReference type="PANTHER" id="PTHR11538:SF41">
    <property type="entry name" value="PHENYLALANINE--TRNA LIGASE, MITOCHONDRIAL"/>
    <property type="match status" value="1"/>
</dbReference>
<dbReference type="EMBL" id="MFVK01000037">
    <property type="protein sequence ID" value="OGI98318.1"/>
    <property type="molecule type" value="Genomic_DNA"/>
</dbReference>
<evidence type="ECO:0000256" key="5">
    <source>
        <dbReference type="ARBA" id="ARBA00022598"/>
    </source>
</evidence>
<dbReference type="GO" id="GO:0000049">
    <property type="term" value="F:tRNA binding"/>
    <property type="evidence" value="ECO:0007669"/>
    <property type="project" value="InterPro"/>
</dbReference>
<feature type="domain" description="Aminoacyl-transfer RNA synthetases class-II family profile" evidence="14">
    <location>
        <begin position="104"/>
        <end position="321"/>
    </location>
</feature>
<reference evidence="15 16" key="1">
    <citation type="journal article" date="2016" name="Nat. Commun.">
        <title>Thousands of microbial genomes shed light on interconnected biogeochemical processes in an aquifer system.</title>
        <authorList>
            <person name="Anantharaman K."/>
            <person name="Brown C.T."/>
            <person name="Hug L.A."/>
            <person name="Sharon I."/>
            <person name="Castelle C.J."/>
            <person name="Probst A.J."/>
            <person name="Thomas B.C."/>
            <person name="Singh A."/>
            <person name="Wilkins M.J."/>
            <person name="Karaoz U."/>
            <person name="Brodie E.L."/>
            <person name="Williams K.H."/>
            <person name="Hubbard S.S."/>
            <person name="Banfield J.F."/>
        </authorList>
    </citation>
    <scope>NUCLEOTIDE SEQUENCE [LARGE SCALE GENOMIC DNA]</scope>
</reference>
<evidence type="ECO:0000313" key="16">
    <source>
        <dbReference type="Proteomes" id="UP000176479"/>
    </source>
</evidence>
<evidence type="ECO:0000256" key="4">
    <source>
        <dbReference type="ARBA" id="ARBA00022490"/>
    </source>
</evidence>
<dbReference type="InterPro" id="IPR004529">
    <property type="entry name" value="Phe-tRNA-synth_IIc_asu"/>
</dbReference>
<evidence type="ECO:0000256" key="6">
    <source>
        <dbReference type="ARBA" id="ARBA00022723"/>
    </source>
</evidence>
<dbReference type="InterPro" id="IPR006195">
    <property type="entry name" value="aa-tRNA-synth_II"/>
</dbReference>
<dbReference type="GO" id="GO:0005737">
    <property type="term" value="C:cytoplasm"/>
    <property type="evidence" value="ECO:0007669"/>
    <property type="project" value="UniProtKB-SubCell"/>
</dbReference>
<evidence type="ECO:0000313" key="15">
    <source>
        <dbReference type="EMBL" id="OGI98318.1"/>
    </source>
</evidence>
<evidence type="ECO:0000256" key="1">
    <source>
        <dbReference type="ARBA" id="ARBA00004496"/>
    </source>
</evidence>
<accession>A0A1F6XWC2</accession>
<evidence type="ECO:0000256" key="2">
    <source>
        <dbReference type="ARBA" id="ARBA00010207"/>
    </source>
</evidence>
<comment type="catalytic activity">
    <reaction evidence="12 13">
        <text>tRNA(Phe) + L-phenylalanine + ATP = L-phenylalanyl-tRNA(Phe) + AMP + diphosphate + H(+)</text>
        <dbReference type="Rhea" id="RHEA:19413"/>
        <dbReference type="Rhea" id="RHEA-COMP:9668"/>
        <dbReference type="Rhea" id="RHEA-COMP:9699"/>
        <dbReference type="ChEBI" id="CHEBI:15378"/>
        <dbReference type="ChEBI" id="CHEBI:30616"/>
        <dbReference type="ChEBI" id="CHEBI:33019"/>
        <dbReference type="ChEBI" id="CHEBI:58095"/>
        <dbReference type="ChEBI" id="CHEBI:78442"/>
        <dbReference type="ChEBI" id="CHEBI:78531"/>
        <dbReference type="ChEBI" id="CHEBI:456215"/>
        <dbReference type="EC" id="6.1.1.20"/>
    </reaction>
</comment>
<dbReference type="PROSITE" id="PS50862">
    <property type="entry name" value="AA_TRNA_LIGASE_II"/>
    <property type="match status" value="1"/>
</dbReference>
<keyword evidence="8 13" id="KW-0067">ATP-binding</keyword>
<comment type="cofactor">
    <cofactor evidence="13">
        <name>Mg(2+)</name>
        <dbReference type="ChEBI" id="CHEBI:18420"/>
    </cofactor>
    <text evidence="13">Binds 2 magnesium ions per tetramer.</text>
</comment>
<keyword evidence="4 13" id="KW-0963">Cytoplasm</keyword>
<evidence type="ECO:0000256" key="10">
    <source>
        <dbReference type="ARBA" id="ARBA00022917"/>
    </source>
</evidence>
<keyword evidence="9 13" id="KW-0460">Magnesium</keyword>
<dbReference type="CDD" id="cd00496">
    <property type="entry name" value="PheRS_alpha_core"/>
    <property type="match status" value="1"/>
</dbReference>
<comment type="subcellular location">
    <subcellularLocation>
        <location evidence="1 13">Cytoplasm</location>
    </subcellularLocation>
</comment>
<dbReference type="Pfam" id="PF01409">
    <property type="entry name" value="tRNA-synt_2d"/>
    <property type="match status" value="1"/>
</dbReference>
<dbReference type="Proteomes" id="UP000176479">
    <property type="component" value="Unassembled WGS sequence"/>
</dbReference>
<dbReference type="EC" id="6.1.1.20" evidence="13"/>
<protein>
    <recommendedName>
        <fullName evidence="13">Phenylalanine--tRNA ligase alpha subunit</fullName>
        <ecNumber evidence="13">6.1.1.20</ecNumber>
    </recommendedName>
    <alternativeName>
        <fullName evidence="13">Phenylalanyl-tRNA synthetase alpha subunit</fullName>
        <shortName evidence="13">PheRS</shortName>
    </alternativeName>
</protein>
<feature type="binding site" evidence="13">
    <location>
        <position position="253"/>
    </location>
    <ligand>
        <name>Mg(2+)</name>
        <dbReference type="ChEBI" id="CHEBI:18420"/>
        <note>shared with beta subunit</note>
    </ligand>
</feature>
<dbReference type="GO" id="GO:0005524">
    <property type="term" value="F:ATP binding"/>
    <property type="evidence" value="ECO:0007669"/>
    <property type="project" value="UniProtKB-UniRule"/>
</dbReference>